<accession>A0A5E6MMY2</accession>
<gene>
    <name evidence="10" type="primary">trxB</name>
    <name evidence="10" type="synonym">TRR</name>
    <name evidence="10" type="ORF">MAMT_01740</name>
</gene>
<dbReference type="AlphaFoldDB" id="A0A5E6MMY2"/>
<keyword evidence="11" id="KW-1185">Reference proteome</keyword>
<keyword evidence="4 7" id="KW-0560">Oxidoreductase</keyword>
<keyword evidence="3 7" id="KW-0274">FAD</keyword>
<dbReference type="NCBIfam" id="TIGR01292">
    <property type="entry name" value="TRX_reduct"/>
    <property type="match status" value="1"/>
</dbReference>
<evidence type="ECO:0000256" key="8">
    <source>
        <dbReference type="RuleBase" id="RU003881"/>
    </source>
</evidence>
<dbReference type="PROSITE" id="PS00573">
    <property type="entry name" value="PYRIDINE_REDOX_2"/>
    <property type="match status" value="1"/>
</dbReference>
<dbReference type="PRINTS" id="PR00368">
    <property type="entry name" value="FADPNR"/>
</dbReference>
<dbReference type="GO" id="GO:0019430">
    <property type="term" value="P:removal of superoxide radicals"/>
    <property type="evidence" value="ECO:0007669"/>
    <property type="project" value="UniProtKB-UniRule"/>
</dbReference>
<dbReference type="PRINTS" id="PR00469">
    <property type="entry name" value="PNDRDTASEII"/>
</dbReference>
<feature type="domain" description="FAD/NAD(P)-binding" evidence="9">
    <location>
        <begin position="4"/>
        <end position="294"/>
    </location>
</feature>
<dbReference type="InterPro" id="IPR023753">
    <property type="entry name" value="FAD/NAD-binding_dom"/>
</dbReference>
<dbReference type="EC" id="1.8.1.9" evidence="7"/>
<keyword evidence="2 7" id="KW-0285">Flavoprotein</keyword>
<evidence type="ECO:0000256" key="7">
    <source>
        <dbReference type="RuleBase" id="RU003880"/>
    </source>
</evidence>
<dbReference type="GO" id="GO:0005737">
    <property type="term" value="C:cytoplasm"/>
    <property type="evidence" value="ECO:0007669"/>
    <property type="project" value="InterPro"/>
</dbReference>
<keyword evidence="5" id="KW-1015">Disulfide bond</keyword>
<dbReference type="GO" id="GO:0004791">
    <property type="term" value="F:thioredoxin-disulfide reductase (NADPH) activity"/>
    <property type="evidence" value="ECO:0007669"/>
    <property type="project" value="UniProtKB-UniRule"/>
</dbReference>
<protein>
    <recommendedName>
        <fullName evidence="7">Thioredoxin reductase</fullName>
        <ecNumber evidence="7">1.8.1.9</ecNumber>
    </recommendedName>
</protein>
<sequence>MEELIIIGSGCAGWTAAIYAARANLRPLVITGTEPGGLLTTTTLVENFPGFPQGIQGPELMVAMEEQAKRFGARVLSMATVTHTRLSDGFKQVVLEDRVLKAKAVILAVGARPKHLDVPGETELETRGVSYCATCDGALPAFRNQAMVVVGGGDSACEEALYLTRFASEVYLIHRRDRLRASPIMANRVLSDPKIRPVWNTVVTEVVGCDEGKLTGLSLRDLHAGKESSLSCAALFVAIGHQPSTECFQGQIDLDEHGYIRVHDGSRTSQPGVFAAGDCVDFTYRQAVTAAGMGCMAALDAERYLSALPTPSDA</sequence>
<dbReference type="EMBL" id="CABFVA020000093">
    <property type="protein sequence ID" value="VVM07402.1"/>
    <property type="molecule type" value="Genomic_DNA"/>
</dbReference>
<reference evidence="10 11" key="1">
    <citation type="submission" date="2019-09" db="EMBL/GenBank/DDBJ databases">
        <authorList>
            <person name="Cremers G."/>
        </authorList>
    </citation>
    <scope>NUCLEOTIDE SEQUENCE [LARGE SCALE GENOMIC DNA]</scope>
    <source>
        <strain evidence="10">4A</strain>
    </source>
</reference>
<dbReference type="InterPro" id="IPR050097">
    <property type="entry name" value="Ferredoxin-NADP_redctase_2"/>
</dbReference>
<evidence type="ECO:0000256" key="4">
    <source>
        <dbReference type="ARBA" id="ARBA00023002"/>
    </source>
</evidence>
<evidence type="ECO:0000256" key="6">
    <source>
        <dbReference type="ARBA" id="ARBA00023284"/>
    </source>
</evidence>
<dbReference type="Pfam" id="PF07992">
    <property type="entry name" value="Pyr_redox_2"/>
    <property type="match status" value="1"/>
</dbReference>
<dbReference type="PANTHER" id="PTHR48105">
    <property type="entry name" value="THIOREDOXIN REDUCTASE 1-RELATED-RELATED"/>
    <property type="match status" value="1"/>
</dbReference>
<evidence type="ECO:0000256" key="1">
    <source>
        <dbReference type="ARBA" id="ARBA00009333"/>
    </source>
</evidence>
<dbReference type="Proteomes" id="UP000334923">
    <property type="component" value="Unassembled WGS sequence"/>
</dbReference>
<dbReference type="SUPFAM" id="SSF51905">
    <property type="entry name" value="FAD/NAD(P)-binding domain"/>
    <property type="match status" value="1"/>
</dbReference>
<comment type="subunit">
    <text evidence="7">Homodimer.</text>
</comment>
<comment type="similarity">
    <text evidence="1 7">Belongs to the class-II pyridine nucleotide-disulfide oxidoreductase family.</text>
</comment>
<dbReference type="Gene3D" id="3.50.50.60">
    <property type="entry name" value="FAD/NAD(P)-binding domain"/>
    <property type="match status" value="2"/>
</dbReference>
<evidence type="ECO:0000256" key="2">
    <source>
        <dbReference type="ARBA" id="ARBA00022630"/>
    </source>
</evidence>
<evidence type="ECO:0000313" key="10">
    <source>
        <dbReference type="EMBL" id="VVM07402.1"/>
    </source>
</evidence>
<evidence type="ECO:0000313" key="11">
    <source>
        <dbReference type="Proteomes" id="UP000334923"/>
    </source>
</evidence>
<dbReference type="InterPro" id="IPR036188">
    <property type="entry name" value="FAD/NAD-bd_sf"/>
</dbReference>
<name>A0A5E6MMY2_9BACT</name>
<keyword evidence="6 7" id="KW-0676">Redox-active center</keyword>
<comment type="catalytic activity">
    <reaction evidence="7">
        <text>[thioredoxin]-dithiol + NADP(+) = [thioredoxin]-disulfide + NADPH + H(+)</text>
        <dbReference type="Rhea" id="RHEA:20345"/>
        <dbReference type="Rhea" id="RHEA-COMP:10698"/>
        <dbReference type="Rhea" id="RHEA-COMP:10700"/>
        <dbReference type="ChEBI" id="CHEBI:15378"/>
        <dbReference type="ChEBI" id="CHEBI:29950"/>
        <dbReference type="ChEBI" id="CHEBI:50058"/>
        <dbReference type="ChEBI" id="CHEBI:57783"/>
        <dbReference type="ChEBI" id="CHEBI:58349"/>
        <dbReference type="EC" id="1.8.1.9"/>
    </reaction>
</comment>
<organism evidence="10 11">
    <name type="scientific">Methylacidimicrobium tartarophylax</name>
    <dbReference type="NCBI Taxonomy" id="1041768"/>
    <lineage>
        <taxon>Bacteria</taxon>
        <taxon>Pseudomonadati</taxon>
        <taxon>Verrucomicrobiota</taxon>
        <taxon>Methylacidimicrobium</taxon>
    </lineage>
</organism>
<comment type="cofactor">
    <cofactor evidence="8">
        <name>FAD</name>
        <dbReference type="ChEBI" id="CHEBI:57692"/>
    </cofactor>
    <text evidence="8">Binds 1 FAD per subunit.</text>
</comment>
<evidence type="ECO:0000259" key="9">
    <source>
        <dbReference type="Pfam" id="PF07992"/>
    </source>
</evidence>
<keyword evidence="8" id="KW-0521">NADP</keyword>
<dbReference type="InterPro" id="IPR005982">
    <property type="entry name" value="Thioredox_Rdtase"/>
</dbReference>
<dbReference type="RefSeq" id="WP_178087031.1">
    <property type="nucleotide sequence ID" value="NZ_CABFVA020000093.1"/>
</dbReference>
<evidence type="ECO:0000256" key="3">
    <source>
        <dbReference type="ARBA" id="ARBA00022827"/>
    </source>
</evidence>
<proteinExistence type="inferred from homology"/>
<evidence type="ECO:0000256" key="5">
    <source>
        <dbReference type="ARBA" id="ARBA00023157"/>
    </source>
</evidence>
<dbReference type="InterPro" id="IPR008255">
    <property type="entry name" value="Pyr_nucl-diS_OxRdtase_2_AS"/>
</dbReference>